<feature type="domain" description="Schlafen AlbA-2" evidence="2">
    <location>
        <begin position="13"/>
        <end position="127"/>
    </location>
</feature>
<dbReference type="EMBL" id="QSSN01000002">
    <property type="protein sequence ID" value="RGL88514.1"/>
    <property type="molecule type" value="Genomic_DNA"/>
</dbReference>
<keyword evidence="1" id="KW-0472">Membrane</keyword>
<dbReference type="Pfam" id="PF04326">
    <property type="entry name" value="SLFN_AlbA_2"/>
    <property type="match status" value="1"/>
</dbReference>
<proteinExistence type="predicted"/>
<accession>A0A3E4TD56</accession>
<dbReference type="PANTHER" id="PTHR30595">
    <property type="entry name" value="GLPR-RELATED TRANSCRIPTIONAL REPRESSOR"/>
    <property type="match status" value="1"/>
</dbReference>
<dbReference type="Proteomes" id="UP000261278">
    <property type="component" value="Unassembled WGS sequence"/>
</dbReference>
<dbReference type="Gene3D" id="3.30.950.30">
    <property type="entry name" value="Schlafen, AAA domain"/>
    <property type="match status" value="1"/>
</dbReference>
<gene>
    <name evidence="3" type="ORF">DXC44_02040</name>
</gene>
<dbReference type="RefSeq" id="WP_117677809.1">
    <property type="nucleotide sequence ID" value="NZ_QRJV01000015.1"/>
</dbReference>
<comment type="caution">
    <text evidence="3">The sequence shown here is derived from an EMBL/GenBank/DDBJ whole genome shotgun (WGS) entry which is preliminary data.</text>
</comment>
<dbReference type="PANTHER" id="PTHR30595:SF6">
    <property type="entry name" value="SCHLAFEN ALBA-2 DOMAIN-CONTAINING PROTEIN"/>
    <property type="match status" value="1"/>
</dbReference>
<sequence length="593" mass="67418">MQIHNNTLIAECSAYDFKEMLERKKVKSWLKSVSAFANTDGGSLFYGVNDDGVIVGLENPQADADFISEMIKARLDPVPEVQLIPIEHEGHTLLEVKVKAGTLTPYYYYQDGTRTAYVRVGNESVECNSQQLLSLVLKGTHMTWDSLPTQVDASKHSFIILANTFREQTHQEWNDKYLESFGLVTPDGKLTNAGLLFVDNCTVFQSRIFCTRWTGLYKDDAISSVEHRANLVLLLKYGMDFIKNYTMSGWVKMPNYRLNLPDYSDRAIFEGLVNHLIHRDYTVMGGEVHIDIYDDRVELVSPGAMLDGTQIQDRDIYKVPSMRRNPVIADMFTQLDYMEKRGSGLRKMRELTEKLPNFLQGKEPQYQTEATSFYTTFYNLNWGDNGRMPVEEVANRVNSTLEKYPVNKESSVEKFGVNTKEFGVNEESSVEKFGVNTKEFGVNEESSVEKFGVNTKEFGVNEESSVEKFGVNADKFGDTSETQKKVSKTAQKIIDLVISDPSITADNMANKIGVTKRAIEKNIKSLRVWEFWFTKVQTRLVIGALLLNHKQNNKPMETSFIPLFAIIAVLIIAFLLASLPQETIKRDTECFMQ</sequence>
<name>A0A3E4TD56_PHOVU</name>
<evidence type="ECO:0000313" key="4">
    <source>
        <dbReference type="Proteomes" id="UP000261278"/>
    </source>
</evidence>
<evidence type="ECO:0000259" key="2">
    <source>
        <dbReference type="Pfam" id="PF04326"/>
    </source>
</evidence>
<dbReference type="AlphaFoldDB" id="A0A3E4TD56"/>
<keyword evidence="1" id="KW-1133">Transmembrane helix</keyword>
<dbReference type="Pfam" id="PF13749">
    <property type="entry name" value="HATPase_c_4"/>
    <property type="match status" value="1"/>
</dbReference>
<keyword evidence="1" id="KW-0812">Transmembrane</keyword>
<evidence type="ECO:0000313" key="3">
    <source>
        <dbReference type="EMBL" id="RGL88514.1"/>
    </source>
</evidence>
<dbReference type="Gene3D" id="3.30.565.60">
    <property type="match status" value="1"/>
</dbReference>
<feature type="transmembrane region" description="Helical" evidence="1">
    <location>
        <begin position="560"/>
        <end position="579"/>
    </location>
</feature>
<reference evidence="3 4" key="1">
    <citation type="submission" date="2018-08" db="EMBL/GenBank/DDBJ databases">
        <title>A genome reference for cultivated species of the human gut microbiota.</title>
        <authorList>
            <person name="Zou Y."/>
            <person name="Xue W."/>
            <person name="Luo G."/>
        </authorList>
    </citation>
    <scope>NUCLEOTIDE SEQUENCE [LARGE SCALE GENOMIC DNA]</scope>
    <source>
        <strain evidence="3 4">TF05-18</strain>
    </source>
</reference>
<dbReference type="InterPro" id="IPR038475">
    <property type="entry name" value="RecG_C_sf"/>
</dbReference>
<organism evidence="3 4">
    <name type="scientific">Phocaeicola vulgatus</name>
    <name type="common">Bacteroides vulgatus</name>
    <dbReference type="NCBI Taxonomy" id="821"/>
    <lineage>
        <taxon>Bacteria</taxon>
        <taxon>Pseudomonadati</taxon>
        <taxon>Bacteroidota</taxon>
        <taxon>Bacteroidia</taxon>
        <taxon>Bacteroidales</taxon>
        <taxon>Bacteroidaceae</taxon>
        <taxon>Phocaeicola</taxon>
    </lineage>
</organism>
<dbReference type="InterPro" id="IPR038461">
    <property type="entry name" value="Schlafen_AlbA_2_dom_sf"/>
</dbReference>
<protein>
    <submittedName>
        <fullName evidence="3">AAA family ATPase</fullName>
    </submittedName>
</protein>
<evidence type="ECO:0000256" key="1">
    <source>
        <dbReference type="SAM" id="Phobius"/>
    </source>
</evidence>
<dbReference type="InterPro" id="IPR007421">
    <property type="entry name" value="Schlafen_AlbA_2_dom"/>
</dbReference>